<dbReference type="PROSITE" id="PS51257">
    <property type="entry name" value="PROKAR_LIPOPROTEIN"/>
    <property type="match status" value="1"/>
</dbReference>
<feature type="signal peptide" evidence="1">
    <location>
        <begin position="1"/>
        <end position="18"/>
    </location>
</feature>
<proteinExistence type="predicted"/>
<dbReference type="RefSeq" id="WP_377091253.1">
    <property type="nucleotide sequence ID" value="NZ_JBHSJL010000014.1"/>
</dbReference>
<name>A0ABW4Z619_9BACT</name>
<evidence type="ECO:0000313" key="2">
    <source>
        <dbReference type="EMBL" id="MFD2157383.1"/>
    </source>
</evidence>
<accession>A0ABW4Z619</accession>
<feature type="chain" id="PRO_5046244012" evidence="1">
    <location>
        <begin position="19"/>
        <end position="273"/>
    </location>
</feature>
<reference evidence="3" key="1">
    <citation type="journal article" date="2019" name="Int. J. Syst. Evol. Microbiol.">
        <title>The Global Catalogue of Microorganisms (GCM) 10K type strain sequencing project: providing services to taxonomists for standard genome sequencing and annotation.</title>
        <authorList>
            <consortium name="The Broad Institute Genomics Platform"/>
            <consortium name="The Broad Institute Genome Sequencing Center for Infectious Disease"/>
            <person name="Wu L."/>
            <person name="Ma J."/>
        </authorList>
    </citation>
    <scope>NUCLEOTIDE SEQUENCE [LARGE SCALE GENOMIC DNA]</scope>
    <source>
        <strain evidence="3">CCUG 57942</strain>
    </source>
</reference>
<keyword evidence="3" id="KW-1185">Reference proteome</keyword>
<evidence type="ECO:0000313" key="3">
    <source>
        <dbReference type="Proteomes" id="UP001597389"/>
    </source>
</evidence>
<dbReference type="EMBL" id="JBHUJB010000005">
    <property type="protein sequence ID" value="MFD2157383.1"/>
    <property type="molecule type" value="Genomic_DNA"/>
</dbReference>
<dbReference type="Proteomes" id="UP001597389">
    <property type="component" value="Unassembled WGS sequence"/>
</dbReference>
<gene>
    <name evidence="2" type="ORF">ACFSW8_00555</name>
</gene>
<evidence type="ECO:0000256" key="1">
    <source>
        <dbReference type="SAM" id="SignalP"/>
    </source>
</evidence>
<protein>
    <submittedName>
        <fullName evidence="2">Uncharacterized protein</fullName>
    </submittedName>
</protein>
<comment type="caution">
    <text evidence="2">The sequence shown here is derived from an EMBL/GenBank/DDBJ whole genome shotgun (WGS) entry which is preliminary data.</text>
</comment>
<keyword evidence="1" id="KW-0732">Signal</keyword>
<organism evidence="2 3">
    <name type="scientific">Rubritalea tangerina</name>
    <dbReference type="NCBI Taxonomy" id="430798"/>
    <lineage>
        <taxon>Bacteria</taxon>
        <taxon>Pseudomonadati</taxon>
        <taxon>Verrucomicrobiota</taxon>
        <taxon>Verrucomicrobiia</taxon>
        <taxon>Verrucomicrobiales</taxon>
        <taxon>Rubritaleaceae</taxon>
        <taxon>Rubritalea</taxon>
    </lineage>
</organism>
<sequence>MKWLPLLTLFSCSLVACSNTQTVSAHKTSTTSKLTTQQKEKIGKKIWKNECAGTVDGLTTWNKGEEFPSMGIGHFIWYPKGFNGRWTESFPDFIRFAQASGRKDIPNWLLNTPDCPWNSRAEFQADFRGPKLTSLRKFLSNSVALQTDFIIQKSQAALPKMLNAAPASDRARIQNNYQLVSSTTNGSYALIDYVNFKGEGINPRERYKGQGWGLLQVLSNMRPSKGGQDSARAFADSAKFTLDQRIKNSPPARGEKRWRAGWHNRCETYAQPF</sequence>